<sequence length="121" mass="13625">MQPIDKSINRPKSAQMSSSPSLGSEPSNGKNTSHHNNNNNTNVNWIKKIRGQPSLSKITKLNNMITTLTEKDEKVFSGFKVNLKTNLNNLDKLVTATADFETNFEESLQKAIDETKWLDDF</sequence>
<dbReference type="Proteomes" id="UP000094801">
    <property type="component" value="Unassembled WGS sequence"/>
</dbReference>
<keyword evidence="3" id="KW-1185">Reference proteome</keyword>
<feature type="compositionally biased region" description="Low complexity" evidence="1">
    <location>
        <begin position="17"/>
        <end position="44"/>
    </location>
</feature>
<evidence type="ECO:0000313" key="2">
    <source>
        <dbReference type="EMBL" id="ODV86969.1"/>
    </source>
</evidence>
<evidence type="ECO:0000256" key="1">
    <source>
        <dbReference type="SAM" id="MobiDB-lite"/>
    </source>
</evidence>
<name>A0A1E4T5E0_9ASCO</name>
<reference evidence="3" key="1">
    <citation type="submission" date="2016-04" db="EMBL/GenBank/DDBJ databases">
        <title>Comparative genomics of biotechnologically important yeasts.</title>
        <authorList>
            <consortium name="DOE Joint Genome Institute"/>
            <person name="Riley R."/>
            <person name="Haridas S."/>
            <person name="Wolfe K.H."/>
            <person name="Lopes M.R."/>
            <person name="Hittinger C.T."/>
            <person name="Goker M."/>
            <person name="Salamov A."/>
            <person name="Wisecaver J."/>
            <person name="Long T.M."/>
            <person name="Aerts A.L."/>
            <person name="Barry K."/>
            <person name="Choi C."/>
            <person name="Clum A."/>
            <person name="Coughlan A.Y."/>
            <person name="Deshpande S."/>
            <person name="Douglass A.P."/>
            <person name="Hanson S.J."/>
            <person name="Klenk H.-P."/>
            <person name="Labutti K."/>
            <person name="Lapidus A."/>
            <person name="Lindquist E."/>
            <person name="Lipzen A."/>
            <person name="Meier-Kolthoff J.P."/>
            <person name="Ohm R.A."/>
            <person name="Otillar R.P."/>
            <person name="Pangilinan J."/>
            <person name="Peng Y."/>
            <person name="Rokas A."/>
            <person name="Rosa C.A."/>
            <person name="Scheuner C."/>
            <person name="Sibirny A.A."/>
            <person name="Slot J.C."/>
            <person name="Stielow J.B."/>
            <person name="Sun H."/>
            <person name="Kurtzman C.P."/>
            <person name="Blackwell M."/>
            <person name="Grigoriev I.V."/>
            <person name="Jeffries T.W."/>
        </authorList>
    </citation>
    <scope>NUCLEOTIDE SEQUENCE [LARGE SCALE GENOMIC DNA]</scope>
    <source>
        <strain evidence="3">NRRL YB-2248</strain>
    </source>
</reference>
<proteinExistence type="predicted"/>
<dbReference type="AlphaFoldDB" id="A0A1E4T5E0"/>
<accession>A0A1E4T5E0</accession>
<evidence type="ECO:0000313" key="3">
    <source>
        <dbReference type="Proteomes" id="UP000094801"/>
    </source>
</evidence>
<organism evidence="2 3">
    <name type="scientific">[Candida] arabinofermentans NRRL YB-2248</name>
    <dbReference type="NCBI Taxonomy" id="983967"/>
    <lineage>
        <taxon>Eukaryota</taxon>
        <taxon>Fungi</taxon>
        <taxon>Dikarya</taxon>
        <taxon>Ascomycota</taxon>
        <taxon>Saccharomycotina</taxon>
        <taxon>Pichiomycetes</taxon>
        <taxon>Pichiales</taxon>
        <taxon>Pichiaceae</taxon>
        <taxon>Ogataea</taxon>
        <taxon>Ogataea/Candida clade</taxon>
    </lineage>
</organism>
<feature type="region of interest" description="Disordered" evidence="1">
    <location>
        <begin position="1"/>
        <end position="44"/>
    </location>
</feature>
<dbReference type="EMBL" id="KV453849">
    <property type="protein sequence ID" value="ODV86969.1"/>
    <property type="molecule type" value="Genomic_DNA"/>
</dbReference>
<protein>
    <submittedName>
        <fullName evidence="2">Uncharacterized protein</fullName>
    </submittedName>
</protein>
<gene>
    <name evidence="2" type="ORF">CANARDRAFT_211469</name>
</gene>